<accession>A0A975B472</accession>
<dbReference type="EMBL" id="CP061799">
    <property type="protein sequence ID" value="QTA78444.1"/>
    <property type="molecule type" value="Genomic_DNA"/>
</dbReference>
<keyword evidence="3" id="KW-1185">Reference proteome</keyword>
<evidence type="ECO:0000259" key="1">
    <source>
        <dbReference type="Pfam" id="PF12696"/>
    </source>
</evidence>
<dbReference type="Proteomes" id="UP000663720">
    <property type="component" value="Chromosome"/>
</dbReference>
<proteinExistence type="predicted"/>
<dbReference type="Pfam" id="PF12696">
    <property type="entry name" value="TraG-D_C"/>
    <property type="match status" value="1"/>
</dbReference>
<dbReference type="Gene3D" id="3.40.50.300">
    <property type="entry name" value="P-loop containing nucleotide triphosphate hydrolases"/>
    <property type="match status" value="2"/>
</dbReference>
<name>A0A975B472_9BACT</name>
<dbReference type="CDD" id="cd01127">
    <property type="entry name" value="TrwB_TraG_TraD_VirD4"/>
    <property type="match status" value="1"/>
</dbReference>
<dbReference type="InterPro" id="IPR051162">
    <property type="entry name" value="T4SS_component"/>
</dbReference>
<dbReference type="PANTHER" id="PTHR30121:SF6">
    <property type="entry name" value="SLR6007 PROTEIN"/>
    <property type="match status" value="1"/>
</dbReference>
<evidence type="ECO:0000313" key="3">
    <source>
        <dbReference type="Proteomes" id="UP000663720"/>
    </source>
</evidence>
<dbReference type="SUPFAM" id="SSF52540">
    <property type="entry name" value="P-loop containing nucleoside triphosphate hydrolases"/>
    <property type="match status" value="1"/>
</dbReference>
<dbReference type="PANTHER" id="PTHR30121">
    <property type="entry name" value="UNCHARACTERIZED PROTEIN YJGR-RELATED"/>
    <property type="match status" value="1"/>
</dbReference>
<dbReference type="KEGG" id="dli:dnl_06660"/>
<feature type="domain" description="TraD/TraG TraM recognition site" evidence="1">
    <location>
        <begin position="303"/>
        <end position="384"/>
    </location>
</feature>
<evidence type="ECO:0000313" key="2">
    <source>
        <dbReference type="EMBL" id="QTA78444.1"/>
    </source>
</evidence>
<organism evidence="2 3">
    <name type="scientific">Desulfonema limicola</name>
    <dbReference type="NCBI Taxonomy" id="45656"/>
    <lineage>
        <taxon>Bacteria</taxon>
        <taxon>Pseudomonadati</taxon>
        <taxon>Thermodesulfobacteriota</taxon>
        <taxon>Desulfobacteria</taxon>
        <taxon>Desulfobacterales</taxon>
        <taxon>Desulfococcaceae</taxon>
        <taxon>Desulfonema</taxon>
    </lineage>
</organism>
<sequence>MDLLNIIGLGNKEKDHTLIGCGTPINELNAPVKKIWLKDADRKGHFFCFGSTRIGKTKLIENMVCQDIIKGYSVVLVDPKGDIELFSKIVQTAFGAGREKDLCMISPIYPEYSAAIDPLAYYYMPEEIVSHTVSGIKSDEEFFVNVAYETTLVIVLSLLLFQKNNSEHAAHINFNEIKKRCSHSSLAKLRENLEDLDGEEAKEIKAALDKLLESPADFFSKISSSLRTVLTSLTVGSVGDIIGKARSNEFMKKLEQDESVILIIQTGSLLTRRTSHTVARVLVSMLQSFVGRRFASGKSVNPPLALYMDEFSNIAYLDIADLFNKAGGAGIWIHAFTQSVADLNAEIGPDYARKILDNTNTKLFMRVNDPETAEYISDYSGTVQKFDPVLSLGGGIMIRSSEEQAVMPEDVMNLNARSFFMFGFSGRYKGRTVIVKPPFVKVKFPDISVKPV</sequence>
<protein>
    <submittedName>
        <fullName evidence="2">Conjugal transfer protein recognition site TraM domain-containing protein</fullName>
    </submittedName>
</protein>
<dbReference type="InterPro" id="IPR027417">
    <property type="entry name" value="P-loop_NTPase"/>
</dbReference>
<dbReference type="InterPro" id="IPR032689">
    <property type="entry name" value="TraG-D_C"/>
</dbReference>
<reference evidence="2" key="1">
    <citation type="journal article" date="2021" name="Microb. Physiol.">
        <title>Proteogenomic Insights into the Physiology of Marine, Sulfate-Reducing, Filamentous Desulfonema limicola and Desulfonema magnum.</title>
        <authorList>
            <person name="Schnaars V."/>
            <person name="Wohlbrand L."/>
            <person name="Scheve S."/>
            <person name="Hinrichs C."/>
            <person name="Reinhardt R."/>
            <person name="Rabus R."/>
        </authorList>
    </citation>
    <scope>NUCLEOTIDE SEQUENCE</scope>
    <source>
        <strain evidence="2">5ac10</strain>
    </source>
</reference>
<dbReference type="RefSeq" id="WP_207690302.1">
    <property type="nucleotide sequence ID" value="NZ_CP061799.1"/>
</dbReference>
<dbReference type="AlphaFoldDB" id="A0A975B472"/>
<gene>
    <name evidence="2" type="ORF">dnl_06660</name>
</gene>